<feature type="region of interest" description="Disordered" evidence="1">
    <location>
        <begin position="776"/>
        <end position="831"/>
    </location>
</feature>
<feature type="region of interest" description="Disordered" evidence="1">
    <location>
        <begin position="11"/>
        <end position="141"/>
    </location>
</feature>
<feature type="region of interest" description="Disordered" evidence="1">
    <location>
        <begin position="461"/>
        <end position="508"/>
    </location>
</feature>
<proteinExistence type="predicted"/>
<evidence type="ECO:0000313" key="2">
    <source>
        <dbReference type="EMBL" id="PWI72761.1"/>
    </source>
</evidence>
<dbReference type="Proteomes" id="UP000245956">
    <property type="component" value="Unassembled WGS sequence"/>
</dbReference>
<dbReference type="EMBL" id="LCWV01000005">
    <property type="protein sequence ID" value="PWI72761.1"/>
    <property type="molecule type" value="Genomic_DNA"/>
</dbReference>
<comment type="caution">
    <text evidence="2">The sequence shown here is derived from an EMBL/GenBank/DDBJ whole genome shotgun (WGS) entry which is preliminary data.</text>
</comment>
<gene>
    <name evidence="2" type="ORF">PCL_09776</name>
</gene>
<evidence type="ECO:0000256" key="1">
    <source>
        <dbReference type="SAM" id="MobiDB-lite"/>
    </source>
</evidence>
<protein>
    <submittedName>
        <fullName evidence="2">Uncharacterized protein</fullName>
    </submittedName>
</protein>
<sequence length="890" mass="95992">MGLRSILRSCYRPDGAHGHRLGAGDDAVTRGGRRRRGGRAAEPDSPPVRLSIRFDADADEAGKHRSHPKQRQRELVNSSSPQHGEGRRATAYGSASDGPRAQMPVRIHERRPTGQCSAIMDDSQARHPSNTRHAEPMTGTQAPIGTQQSVMASSCLWPVNVNTLTNPPPTTGPAPSVQHGNPNSRQPNNNNVVRTSSTTSSVSPRSSRRGLVPSPLLRRIAGSSTPMTRTQVREVIATIGQLFPHIPYAVCGHSAMMWYGDTPLKRPAHVSLVCPPDSLAPLLRWAVAKGLPLCDRWESNGNDNCNGGTGGGEGVGFCVPTAADGIPRPVRVRPYDGFFTTLRALPAKDAFGACILTLPCLADAVATDYVRALGGGDYRAIVLRAGDVFWLLRKMAALKGGDERQALTPERAPVFASARFLQPFTASHVYSVDLLHRAGLDLSKVPGLALPSGCGDHRVCGAGTGRPSEPEGGSGNKVRILSSRLQQRRRRRRQRRGRGRRAPPARVASADLAAGHQLHHQQRGLPPAFPTKQPIPVREAASQTIPRHSPQQPGAPCPDPLHDRDGIGAGPRYGSALGQDEARAPRPNLRLSHVGHFLCAVARFHLMGEIHSLKRQVLALEALHGLRSPLSPTTPQRQEVDTADPAVEHRPITKTPPPLSQPIPSQPNHQHPPTTNNPPSCPPSTTSSTKRHIHFDALTLSKPILPRRRSCYTKPASSHLRPPHHPATSTTTATTQSSSRTRGGAAIMIPARPTGGLPLSQLGSIRRSRAWPSVKREILARKRSPPVSSDDTAASGGTTTTTTSGSDSAAMSPVLDSSSRPSHAAKSPLLLGRIKSPSSPIRMGIIRWKATSNTDNMFHVSVQQRATSLDSYRHRQPVWSNWQLRRLWNG</sequence>
<evidence type="ECO:0000313" key="3">
    <source>
        <dbReference type="Proteomes" id="UP000245956"/>
    </source>
</evidence>
<feature type="compositionally biased region" description="Pro residues" evidence="1">
    <location>
        <begin position="654"/>
        <end position="665"/>
    </location>
</feature>
<accession>A0A2U3EE14</accession>
<feature type="compositionally biased region" description="Polar residues" evidence="1">
    <location>
        <begin position="541"/>
        <end position="552"/>
    </location>
</feature>
<dbReference type="AlphaFoldDB" id="A0A2U3EE14"/>
<feature type="region of interest" description="Disordered" evidence="1">
    <location>
        <begin position="539"/>
        <end position="580"/>
    </location>
</feature>
<feature type="compositionally biased region" description="Low complexity" evidence="1">
    <location>
        <begin position="727"/>
        <end position="742"/>
    </location>
</feature>
<feature type="compositionally biased region" description="Basic residues" evidence="1">
    <location>
        <begin position="486"/>
        <end position="503"/>
    </location>
</feature>
<organism evidence="2 3">
    <name type="scientific">Purpureocillium lilacinum</name>
    <name type="common">Paecilomyces lilacinus</name>
    <dbReference type="NCBI Taxonomy" id="33203"/>
    <lineage>
        <taxon>Eukaryota</taxon>
        <taxon>Fungi</taxon>
        <taxon>Dikarya</taxon>
        <taxon>Ascomycota</taxon>
        <taxon>Pezizomycotina</taxon>
        <taxon>Sordariomycetes</taxon>
        <taxon>Hypocreomycetidae</taxon>
        <taxon>Hypocreales</taxon>
        <taxon>Ophiocordycipitaceae</taxon>
        <taxon>Purpureocillium</taxon>
    </lineage>
</organism>
<reference evidence="2 3" key="1">
    <citation type="journal article" date="2016" name="Front. Microbiol.">
        <title>Genome and transcriptome sequences reveal the specific parasitism of the nematophagous Purpureocillium lilacinum 36-1.</title>
        <authorList>
            <person name="Xie J."/>
            <person name="Li S."/>
            <person name="Mo C."/>
            <person name="Xiao X."/>
            <person name="Peng D."/>
            <person name="Wang G."/>
            <person name="Xiao Y."/>
        </authorList>
    </citation>
    <scope>NUCLEOTIDE SEQUENCE [LARGE SCALE GENOMIC DNA]</scope>
    <source>
        <strain evidence="2 3">36-1</strain>
    </source>
</reference>
<feature type="region of interest" description="Disordered" evidence="1">
    <location>
        <begin position="162"/>
        <end position="227"/>
    </location>
</feature>
<feature type="compositionally biased region" description="Low complexity" evidence="1">
    <location>
        <begin position="173"/>
        <end position="219"/>
    </location>
</feature>
<name>A0A2U3EE14_PURLI</name>
<feature type="compositionally biased region" description="Low complexity" evidence="1">
    <location>
        <begin position="788"/>
        <end position="810"/>
    </location>
</feature>
<feature type="region of interest" description="Disordered" evidence="1">
    <location>
        <begin position="627"/>
        <end position="742"/>
    </location>
</feature>
<feature type="compositionally biased region" description="Basic and acidic residues" evidence="1">
    <location>
        <begin position="52"/>
        <end position="63"/>
    </location>
</feature>